<dbReference type="AlphaFoldDB" id="A0ABC8R5E6"/>
<comment type="caution">
    <text evidence="2">The sequence shown here is derived from an EMBL/GenBank/DDBJ whole genome shotgun (WGS) entry which is preliminary data.</text>
</comment>
<name>A0ABC8R5E6_9AQUA</name>
<feature type="region of interest" description="Disordered" evidence="1">
    <location>
        <begin position="56"/>
        <end position="81"/>
    </location>
</feature>
<evidence type="ECO:0000256" key="1">
    <source>
        <dbReference type="SAM" id="MobiDB-lite"/>
    </source>
</evidence>
<gene>
    <name evidence="2" type="ORF">ILEXP_LOCUS6664</name>
</gene>
<reference evidence="2 3" key="1">
    <citation type="submission" date="2024-02" db="EMBL/GenBank/DDBJ databases">
        <authorList>
            <person name="Vignale AGUSTIN F."/>
            <person name="Sosa J E."/>
            <person name="Modenutti C."/>
        </authorList>
    </citation>
    <scope>NUCLEOTIDE SEQUENCE [LARGE SCALE GENOMIC DNA]</scope>
</reference>
<evidence type="ECO:0000313" key="2">
    <source>
        <dbReference type="EMBL" id="CAK9139277.1"/>
    </source>
</evidence>
<keyword evidence="3" id="KW-1185">Reference proteome</keyword>
<feature type="region of interest" description="Disordered" evidence="1">
    <location>
        <begin position="1"/>
        <end position="20"/>
    </location>
</feature>
<organism evidence="2 3">
    <name type="scientific">Ilex paraguariensis</name>
    <name type="common">yerba mate</name>
    <dbReference type="NCBI Taxonomy" id="185542"/>
    <lineage>
        <taxon>Eukaryota</taxon>
        <taxon>Viridiplantae</taxon>
        <taxon>Streptophyta</taxon>
        <taxon>Embryophyta</taxon>
        <taxon>Tracheophyta</taxon>
        <taxon>Spermatophyta</taxon>
        <taxon>Magnoliopsida</taxon>
        <taxon>eudicotyledons</taxon>
        <taxon>Gunneridae</taxon>
        <taxon>Pentapetalae</taxon>
        <taxon>asterids</taxon>
        <taxon>campanulids</taxon>
        <taxon>Aquifoliales</taxon>
        <taxon>Aquifoliaceae</taxon>
        <taxon>Ilex</taxon>
    </lineage>
</organism>
<dbReference type="EMBL" id="CAUOFW020000948">
    <property type="protein sequence ID" value="CAK9139277.1"/>
    <property type="molecule type" value="Genomic_DNA"/>
</dbReference>
<dbReference type="Proteomes" id="UP001642360">
    <property type="component" value="Unassembled WGS sequence"/>
</dbReference>
<sequence length="81" mass="8990">MALNSNAAKDPPAKEGQFQVVGSSEQLREMIAKGSLDFDSWTALIAEIEKSNPTTQVDLTKNESMKTKNSEEDRSHFFLSL</sequence>
<protein>
    <submittedName>
        <fullName evidence="2">Uncharacterized protein</fullName>
    </submittedName>
</protein>
<accession>A0ABC8R5E6</accession>
<evidence type="ECO:0000313" key="3">
    <source>
        <dbReference type="Proteomes" id="UP001642360"/>
    </source>
</evidence>
<feature type="compositionally biased region" description="Basic and acidic residues" evidence="1">
    <location>
        <begin position="60"/>
        <end position="81"/>
    </location>
</feature>
<proteinExistence type="predicted"/>